<accession>A0ABN8I1G3</accession>
<name>A0ABN8I1G3_9NEOP</name>
<sequence length="479" mass="53369">MPQRAPLMRPLVVLALPGMYLLYKYNQYRQQQMETARRRVTERELMHLNTKIRENILIDSFQGNDRGRDRYVRLVLAPFRQLRCEEEDKPQEKTEKTGAKTSAPMALPPPERKVLPLPAPRPGVQVAVLGAETPVGQYLAFLLKQCQSIKKLRLYAAKATDPLCNRDLCQVVQDLHHIDTNCFVQAYSCACNELGRSLQNSDVVVMLDDACAEDPMEKRFNEQAPLVKRYADAIANECPKAFIVVCTTPVDCMVPLAAQALKDMGWYNPQKILGSLAVPEMRASTLAARALCLDPSYTKIPCVGGTEGASLVPLFSKAVEYFDFTRQNSRMLTETVRAAAAAMARGDGVCVKAAELSEAHAIAGLVMKISNALLCKDIPRVTGFVQTNQSQVVCSSRFLANVVEINGTGISRNFSLPKMSDTETDLLYVALSDLCYKHGLVADWYCKYCSFSCGLNATQVNFFIPKHYERFDDCAYANM</sequence>
<gene>
    <name evidence="8" type="ORF">IPOD504_LOCUS4531</name>
</gene>
<keyword evidence="4" id="KW-0560">Oxidoreductase</keyword>
<evidence type="ECO:0000256" key="3">
    <source>
        <dbReference type="ARBA" id="ARBA00022532"/>
    </source>
</evidence>
<dbReference type="SUPFAM" id="SSF51735">
    <property type="entry name" value="NAD(P)-binding Rossmann-fold domains"/>
    <property type="match status" value="1"/>
</dbReference>
<feature type="domain" description="Lactate/malate dehydrogenase N-terminal" evidence="7">
    <location>
        <begin position="125"/>
        <end position="274"/>
    </location>
</feature>
<evidence type="ECO:0000256" key="5">
    <source>
        <dbReference type="ARBA" id="ARBA00023027"/>
    </source>
</evidence>
<evidence type="ECO:0000256" key="2">
    <source>
        <dbReference type="ARBA" id="ARBA00016075"/>
    </source>
</evidence>
<keyword evidence="9" id="KW-1185">Reference proteome</keyword>
<protein>
    <recommendedName>
        <fullName evidence="2">Malate dehydrogenase, mitochondrial</fullName>
        <ecNumber evidence="1">1.1.1.37</ecNumber>
    </recommendedName>
</protein>
<dbReference type="PANTHER" id="PTHR11540:SF16">
    <property type="entry name" value="MALATE DEHYDROGENASE, MITOCHONDRIAL"/>
    <property type="match status" value="1"/>
</dbReference>
<evidence type="ECO:0000259" key="7">
    <source>
        <dbReference type="Pfam" id="PF00056"/>
    </source>
</evidence>
<evidence type="ECO:0000313" key="9">
    <source>
        <dbReference type="Proteomes" id="UP000837857"/>
    </source>
</evidence>
<dbReference type="InterPro" id="IPR015955">
    <property type="entry name" value="Lactate_DH/Glyco_Ohase_4_C"/>
</dbReference>
<evidence type="ECO:0000313" key="8">
    <source>
        <dbReference type="EMBL" id="CAH2043975.1"/>
    </source>
</evidence>
<feature type="region of interest" description="Disordered" evidence="6">
    <location>
        <begin position="85"/>
        <end position="117"/>
    </location>
</feature>
<dbReference type="EC" id="1.1.1.37" evidence="1"/>
<organism evidence="8 9">
    <name type="scientific">Iphiclides podalirius</name>
    <name type="common">scarce swallowtail</name>
    <dbReference type="NCBI Taxonomy" id="110791"/>
    <lineage>
        <taxon>Eukaryota</taxon>
        <taxon>Metazoa</taxon>
        <taxon>Ecdysozoa</taxon>
        <taxon>Arthropoda</taxon>
        <taxon>Hexapoda</taxon>
        <taxon>Insecta</taxon>
        <taxon>Pterygota</taxon>
        <taxon>Neoptera</taxon>
        <taxon>Endopterygota</taxon>
        <taxon>Lepidoptera</taxon>
        <taxon>Glossata</taxon>
        <taxon>Ditrysia</taxon>
        <taxon>Papilionoidea</taxon>
        <taxon>Papilionidae</taxon>
        <taxon>Papilioninae</taxon>
        <taxon>Iphiclides</taxon>
    </lineage>
</organism>
<dbReference type="SUPFAM" id="SSF56327">
    <property type="entry name" value="LDH C-terminal domain-like"/>
    <property type="match status" value="1"/>
</dbReference>
<keyword evidence="5" id="KW-0520">NAD</keyword>
<dbReference type="EMBL" id="OW152827">
    <property type="protein sequence ID" value="CAH2043975.1"/>
    <property type="molecule type" value="Genomic_DNA"/>
</dbReference>
<dbReference type="InterPro" id="IPR036291">
    <property type="entry name" value="NAD(P)-bd_dom_sf"/>
</dbReference>
<proteinExistence type="predicted"/>
<keyword evidence="3" id="KW-0816">Tricarboxylic acid cycle</keyword>
<evidence type="ECO:0000256" key="1">
    <source>
        <dbReference type="ARBA" id="ARBA00012995"/>
    </source>
</evidence>
<feature type="non-terminal residue" evidence="8">
    <location>
        <position position="479"/>
    </location>
</feature>
<dbReference type="Gene3D" id="3.40.50.720">
    <property type="entry name" value="NAD(P)-binding Rossmann-like Domain"/>
    <property type="match status" value="1"/>
</dbReference>
<dbReference type="PANTHER" id="PTHR11540">
    <property type="entry name" value="MALATE AND LACTATE DEHYDROGENASE"/>
    <property type="match status" value="1"/>
</dbReference>
<evidence type="ECO:0000256" key="4">
    <source>
        <dbReference type="ARBA" id="ARBA00023002"/>
    </source>
</evidence>
<dbReference type="Pfam" id="PF00056">
    <property type="entry name" value="Ldh_1_N"/>
    <property type="match status" value="1"/>
</dbReference>
<dbReference type="Gene3D" id="3.90.110.10">
    <property type="entry name" value="Lactate dehydrogenase/glycoside hydrolase, family 4, C-terminal"/>
    <property type="match status" value="1"/>
</dbReference>
<dbReference type="InterPro" id="IPR001236">
    <property type="entry name" value="Lactate/malate_DH_N"/>
</dbReference>
<reference evidence="8" key="1">
    <citation type="submission" date="2022-03" db="EMBL/GenBank/DDBJ databases">
        <authorList>
            <person name="Martin H S."/>
        </authorList>
    </citation>
    <scope>NUCLEOTIDE SEQUENCE</scope>
</reference>
<dbReference type="Proteomes" id="UP000837857">
    <property type="component" value="Chromosome 15"/>
</dbReference>
<evidence type="ECO:0000256" key="6">
    <source>
        <dbReference type="SAM" id="MobiDB-lite"/>
    </source>
</evidence>
<feature type="compositionally biased region" description="Basic and acidic residues" evidence="6">
    <location>
        <begin position="85"/>
        <end position="98"/>
    </location>
</feature>